<evidence type="ECO:0008006" key="3">
    <source>
        <dbReference type="Google" id="ProtNLM"/>
    </source>
</evidence>
<name>A0A0G0TCC2_9BACT</name>
<organism evidence="1 2">
    <name type="scientific">Candidatus Magasanikbacteria bacterium GW2011_GWA2_40_10</name>
    <dbReference type="NCBI Taxonomy" id="1619037"/>
    <lineage>
        <taxon>Bacteria</taxon>
        <taxon>Candidatus Magasanikiibacteriota</taxon>
    </lineage>
</organism>
<proteinExistence type="predicted"/>
<reference evidence="1 2" key="1">
    <citation type="journal article" date="2015" name="Nature">
        <title>rRNA introns, odd ribosomes, and small enigmatic genomes across a large radiation of phyla.</title>
        <authorList>
            <person name="Brown C.T."/>
            <person name="Hug L.A."/>
            <person name="Thomas B.C."/>
            <person name="Sharon I."/>
            <person name="Castelle C.J."/>
            <person name="Singh A."/>
            <person name="Wilkins M.J."/>
            <person name="Williams K.H."/>
            <person name="Banfield J.F."/>
        </authorList>
    </citation>
    <scope>NUCLEOTIDE SEQUENCE [LARGE SCALE GENOMIC DNA]</scope>
</reference>
<dbReference type="EMBL" id="LBXR01000001">
    <property type="protein sequence ID" value="KKR35527.1"/>
    <property type="molecule type" value="Genomic_DNA"/>
</dbReference>
<dbReference type="Proteomes" id="UP000034855">
    <property type="component" value="Unassembled WGS sequence"/>
</dbReference>
<dbReference type="Pfam" id="PF13196">
    <property type="entry name" value="DUF4012"/>
    <property type="match status" value="1"/>
</dbReference>
<dbReference type="STRING" id="1619037.UT67_C0001G0032"/>
<comment type="caution">
    <text evidence="1">The sequence shown here is derived from an EMBL/GenBank/DDBJ whole genome shotgun (WGS) entry which is preliminary data.</text>
</comment>
<evidence type="ECO:0000313" key="2">
    <source>
        <dbReference type="Proteomes" id="UP000034855"/>
    </source>
</evidence>
<dbReference type="AlphaFoldDB" id="A0A0G0TCC2"/>
<accession>A0A0G0TCC2</accession>
<protein>
    <recommendedName>
        <fullName evidence="3">DUF4012 domain-containing protein</fullName>
    </recommendedName>
</protein>
<dbReference type="InterPro" id="IPR025101">
    <property type="entry name" value="DUF4012"/>
</dbReference>
<gene>
    <name evidence="1" type="ORF">UT67_C0001G0032</name>
</gene>
<evidence type="ECO:0000313" key="1">
    <source>
        <dbReference type="EMBL" id="KKR35527.1"/>
    </source>
</evidence>
<sequence length="458" mass="51439">MRRKFLLLIIILLVGATLGLYFWYRSGGLQSAVVRQVSQQITSNPSENNLIQKVLGFAKPQTYLVLFLNNTEIRPGGGFIGAYGVVKVDKGIPEILKVEGTELLDNLSPQDFPSVPPDPLQKYLPVKRWGFRDSNWSPDFAISSAKSLELFVKEKGTAANDISGVIGITPTLLEEILKISGPITVNGQLFNADNFTEKLEYEVEYGYAEQGLDFNERKKVLVDLTHALLARIRGDIFKHWPQYLDLGQRMLAEKQIIAYAKDPEVESVLLAKGWAGEIKQTVGDYILWADANLASLKTDKVMDRELSYSFAPTSSGQYVATIKMKYINKGTFTKFTTRYRTYARVFLPVGSQFVSVAGSLKNDRTTEVGAVDQGIENGKQWFGTFTSIEPGKTGELVWKFYLAPQIVMQIKNKSYNLFAQKQAGTIAHALVLDLNFGNKVYNKTTDLRLDREFQNFDF</sequence>